<evidence type="ECO:0000256" key="7">
    <source>
        <dbReference type="ARBA" id="ARBA00049244"/>
    </source>
</evidence>
<feature type="region of interest" description="Disordered" evidence="9">
    <location>
        <begin position="394"/>
        <end position="429"/>
    </location>
</feature>
<dbReference type="Pfam" id="PF13177">
    <property type="entry name" value="DNA_pol3_delta2"/>
    <property type="match status" value="1"/>
</dbReference>
<keyword evidence="8" id="KW-0548">Nucleotidyltransferase</keyword>
<dbReference type="PANTHER" id="PTHR11669">
    <property type="entry name" value="REPLICATION FACTOR C / DNA POLYMERASE III GAMMA-TAU SUBUNIT"/>
    <property type="match status" value="1"/>
</dbReference>
<feature type="domain" description="AAA+ ATPase" evidence="10">
    <location>
        <begin position="34"/>
        <end position="198"/>
    </location>
</feature>
<dbReference type="Gene3D" id="1.10.8.60">
    <property type="match status" value="1"/>
</dbReference>
<sequence>MVFYRKYRPQKLADLIGQEEISKTLLAQLQGGKVGHGYLFWGPKGTGKTSTARIMAKAVNCEVYWRSGHGKSDVREEKFGEPCNKCASCVAVSDGSFIDLIEIDAASNRGIDEVRDLREKVKLAPAMGGFKVYVIDEVHMLTNEAFNALLKTLEEPPKHVIFILATTEYSKVPPTIVSRLMKFNFRRAGRESLVNAISKIAKAEKIKISDDALLAIADAADGSYRDAVSILDQVSVTQAEVRRENVMRLVRLGGWDRVAKLVELVAEGRLKEAVLFVDEFGELGLDVSSFIRQVVLMLEKLLHIKIGVSEADLDLSGVDIEIARGLERKFSLADLQKLIRLLVIAEGEIKWYPLAHIPVVLAICKFCDDTTPVETVELGKSVVSLKLAEPARSIDRAGESKTDKGKRSGERENIKTLKQSKGKRGTTGEVEKSWGEFLNRVRPVNAHVFALLRATRPASYDGEHVTLEVFYRFHKDKLEEPKIIKMLDAHMAKTLGRKVRLKFTLAERGSRPTATVARSNVIETAGRDLEKIAQEIFSK</sequence>
<dbReference type="NCBIfam" id="NF004046">
    <property type="entry name" value="PRK05563.1"/>
    <property type="match status" value="1"/>
</dbReference>
<dbReference type="EMBL" id="LBZV01000007">
    <property type="protein sequence ID" value="KKR77924.1"/>
    <property type="molecule type" value="Genomic_DNA"/>
</dbReference>
<keyword evidence="6 8" id="KW-0239">DNA-directed DNA polymerase</keyword>
<dbReference type="GO" id="GO:0009360">
    <property type="term" value="C:DNA polymerase III complex"/>
    <property type="evidence" value="ECO:0007669"/>
    <property type="project" value="InterPro"/>
</dbReference>
<dbReference type="SUPFAM" id="SSF48019">
    <property type="entry name" value="post-AAA+ oligomerization domain-like"/>
    <property type="match status" value="1"/>
</dbReference>
<dbReference type="InterPro" id="IPR008921">
    <property type="entry name" value="DNA_pol3_clamp-load_cplx_C"/>
</dbReference>
<dbReference type="STRING" id="1618408.UU23_C0007G0002"/>
<evidence type="ECO:0000256" key="2">
    <source>
        <dbReference type="ARBA" id="ARBA00022723"/>
    </source>
</evidence>
<evidence type="ECO:0000256" key="9">
    <source>
        <dbReference type="SAM" id="MobiDB-lite"/>
    </source>
</evidence>
<dbReference type="GO" id="GO:0005524">
    <property type="term" value="F:ATP binding"/>
    <property type="evidence" value="ECO:0007669"/>
    <property type="project" value="UniProtKB-KW"/>
</dbReference>
<gene>
    <name evidence="8" type="primary">dnaX</name>
    <name evidence="11" type="ORF">UU23_C0007G0002</name>
</gene>
<name>A0A0G0TLP1_9BACT</name>
<evidence type="ECO:0000256" key="3">
    <source>
        <dbReference type="ARBA" id="ARBA00022741"/>
    </source>
</evidence>
<dbReference type="NCBIfam" id="TIGR02397">
    <property type="entry name" value="dnaX_nterm"/>
    <property type="match status" value="1"/>
</dbReference>
<dbReference type="Gene3D" id="3.40.50.300">
    <property type="entry name" value="P-loop containing nucleotide triphosphate hydrolases"/>
    <property type="match status" value="1"/>
</dbReference>
<comment type="similarity">
    <text evidence="1 8">Belongs to the DnaX/STICHEL family.</text>
</comment>
<dbReference type="Proteomes" id="UP000034292">
    <property type="component" value="Unassembled WGS sequence"/>
</dbReference>
<evidence type="ECO:0000256" key="8">
    <source>
        <dbReference type="RuleBase" id="RU364063"/>
    </source>
</evidence>
<evidence type="ECO:0000313" key="11">
    <source>
        <dbReference type="EMBL" id="KKR77924.1"/>
    </source>
</evidence>
<dbReference type="InterPro" id="IPR045085">
    <property type="entry name" value="HLD_clamp_pol_III_gamma_tau"/>
</dbReference>
<keyword evidence="8" id="KW-0235">DNA replication</keyword>
<dbReference type="GO" id="GO:0046872">
    <property type="term" value="F:metal ion binding"/>
    <property type="evidence" value="ECO:0007669"/>
    <property type="project" value="UniProtKB-KW"/>
</dbReference>
<dbReference type="InterPro" id="IPR048448">
    <property type="entry name" value="DnaX-like_C"/>
</dbReference>
<evidence type="ECO:0000256" key="6">
    <source>
        <dbReference type="ARBA" id="ARBA00022932"/>
    </source>
</evidence>
<dbReference type="GO" id="GO:0003887">
    <property type="term" value="F:DNA-directed DNA polymerase activity"/>
    <property type="evidence" value="ECO:0007669"/>
    <property type="project" value="UniProtKB-KW"/>
</dbReference>
<dbReference type="InterPro" id="IPR012763">
    <property type="entry name" value="DNA_pol_III_sug/sutau_N"/>
</dbReference>
<dbReference type="SMART" id="SM00382">
    <property type="entry name" value="AAA"/>
    <property type="match status" value="1"/>
</dbReference>
<dbReference type="GO" id="GO:0003677">
    <property type="term" value="F:DNA binding"/>
    <property type="evidence" value="ECO:0007669"/>
    <property type="project" value="InterPro"/>
</dbReference>
<keyword evidence="8" id="KW-0808">Transferase</keyword>
<dbReference type="FunFam" id="3.40.50.300:FF:000014">
    <property type="entry name" value="DNA polymerase III subunit gamma/tau"/>
    <property type="match status" value="1"/>
</dbReference>
<evidence type="ECO:0000313" key="12">
    <source>
        <dbReference type="Proteomes" id="UP000034292"/>
    </source>
</evidence>
<dbReference type="InterPro" id="IPR003593">
    <property type="entry name" value="AAA+_ATPase"/>
</dbReference>
<evidence type="ECO:0000256" key="4">
    <source>
        <dbReference type="ARBA" id="ARBA00022833"/>
    </source>
</evidence>
<keyword evidence="5 8" id="KW-0067">ATP-binding</keyword>
<comment type="function">
    <text evidence="8">DNA polymerase III is a complex, multichain enzyme responsible for most of the replicative synthesis in bacteria. This DNA polymerase also exhibits 3' to 5' exonuclease activity.</text>
</comment>
<evidence type="ECO:0000256" key="5">
    <source>
        <dbReference type="ARBA" id="ARBA00022840"/>
    </source>
</evidence>
<accession>A0A0G0TLP1</accession>
<dbReference type="Pfam" id="PF20964">
    <property type="entry name" value="DnaX_C"/>
    <property type="match status" value="1"/>
</dbReference>
<evidence type="ECO:0000256" key="1">
    <source>
        <dbReference type="ARBA" id="ARBA00006360"/>
    </source>
</evidence>
<keyword evidence="2" id="KW-0479">Metal-binding</keyword>
<dbReference type="GO" id="GO:0006261">
    <property type="term" value="P:DNA-templated DNA replication"/>
    <property type="evidence" value="ECO:0007669"/>
    <property type="project" value="TreeGrafter"/>
</dbReference>
<comment type="subunit">
    <text evidence="8">DNA polymerase III contains a core (composed of alpha, epsilon and theta chains) that associates with a tau subunit. This core dimerizes to form the POLIII' complex. PolIII' associates with the gamma complex (composed of gamma, delta, delta', psi and chi chains) and with the beta chain to form the complete DNA polymerase III complex.</text>
</comment>
<dbReference type="Pfam" id="PF22608">
    <property type="entry name" value="DNAX_ATPase_lid"/>
    <property type="match status" value="1"/>
</dbReference>
<comment type="catalytic activity">
    <reaction evidence="7 8">
        <text>DNA(n) + a 2'-deoxyribonucleoside 5'-triphosphate = DNA(n+1) + diphosphate</text>
        <dbReference type="Rhea" id="RHEA:22508"/>
        <dbReference type="Rhea" id="RHEA-COMP:17339"/>
        <dbReference type="Rhea" id="RHEA-COMP:17340"/>
        <dbReference type="ChEBI" id="CHEBI:33019"/>
        <dbReference type="ChEBI" id="CHEBI:61560"/>
        <dbReference type="ChEBI" id="CHEBI:173112"/>
        <dbReference type="EC" id="2.7.7.7"/>
    </reaction>
</comment>
<keyword evidence="3 8" id="KW-0547">Nucleotide-binding</keyword>
<proteinExistence type="inferred from homology"/>
<feature type="compositionally biased region" description="Basic and acidic residues" evidence="9">
    <location>
        <begin position="394"/>
        <end position="415"/>
    </location>
</feature>
<dbReference type="SUPFAM" id="SSF52540">
    <property type="entry name" value="P-loop containing nucleoside triphosphate hydrolases"/>
    <property type="match status" value="1"/>
</dbReference>
<dbReference type="PATRIC" id="fig|1618408.3.peg.348"/>
<dbReference type="EC" id="2.7.7.7" evidence="8"/>
<dbReference type="Gene3D" id="1.20.272.10">
    <property type="match status" value="1"/>
</dbReference>
<protein>
    <recommendedName>
        <fullName evidence="8">DNA polymerase III subunit gamma/tau</fullName>
        <ecNumber evidence="8">2.7.7.7</ecNumber>
    </recommendedName>
</protein>
<dbReference type="CDD" id="cd00009">
    <property type="entry name" value="AAA"/>
    <property type="match status" value="1"/>
</dbReference>
<reference evidence="11 12" key="1">
    <citation type="journal article" date="2015" name="Nature">
        <title>rRNA introns, odd ribosomes, and small enigmatic genomes across a large radiation of phyla.</title>
        <authorList>
            <person name="Brown C.T."/>
            <person name="Hug L.A."/>
            <person name="Thomas B.C."/>
            <person name="Sharon I."/>
            <person name="Castelle C.J."/>
            <person name="Singh A."/>
            <person name="Wilkins M.J."/>
            <person name="Williams K.H."/>
            <person name="Banfield J.F."/>
        </authorList>
    </citation>
    <scope>NUCLEOTIDE SEQUENCE [LARGE SCALE GENOMIC DNA]</scope>
</reference>
<dbReference type="PANTHER" id="PTHR11669:SF0">
    <property type="entry name" value="PROTEIN STICHEL-LIKE 2"/>
    <property type="match status" value="1"/>
</dbReference>
<dbReference type="InterPro" id="IPR050238">
    <property type="entry name" value="DNA_Rep/Repair_Clamp_Loader"/>
</dbReference>
<comment type="caution">
    <text evidence="11">The sequence shown here is derived from an EMBL/GenBank/DDBJ whole genome shotgun (WGS) entry which is preliminary data.</text>
</comment>
<dbReference type="AlphaFoldDB" id="A0A0G0TLP1"/>
<organism evidence="11 12">
    <name type="scientific">Candidatus Curtissbacteria bacterium GW2011_GWA1_40_9</name>
    <dbReference type="NCBI Taxonomy" id="1618408"/>
    <lineage>
        <taxon>Bacteria</taxon>
        <taxon>Candidatus Curtissiibacteriota</taxon>
    </lineage>
</organism>
<dbReference type="InterPro" id="IPR027417">
    <property type="entry name" value="P-loop_NTPase"/>
</dbReference>
<evidence type="ECO:0000259" key="10">
    <source>
        <dbReference type="SMART" id="SM00382"/>
    </source>
</evidence>
<keyword evidence="4" id="KW-0862">Zinc</keyword>